<gene>
    <name evidence="9" type="ORF">KKP3000_000175</name>
</gene>
<dbReference type="SUPFAM" id="SSF52374">
    <property type="entry name" value="Nucleotidylyl transferase"/>
    <property type="match status" value="1"/>
</dbReference>
<evidence type="ECO:0000256" key="2">
    <source>
        <dbReference type="ARBA" id="ARBA00022741"/>
    </source>
</evidence>
<feature type="domain" description="Methionyl/Leucyl tRNA synthetase" evidence="8">
    <location>
        <begin position="4"/>
        <end position="247"/>
    </location>
</feature>
<evidence type="ECO:0000256" key="7">
    <source>
        <dbReference type="RuleBase" id="RU363039"/>
    </source>
</evidence>
<protein>
    <submittedName>
        <fullName evidence="9">Class I tRNA ligase family protein</fullName>
    </submittedName>
</protein>
<dbReference type="PRINTS" id="PR01041">
    <property type="entry name" value="TRNASYNTHMET"/>
</dbReference>
<dbReference type="InterPro" id="IPR029038">
    <property type="entry name" value="MetRS_Zn"/>
</dbReference>
<keyword evidence="5 7" id="KW-0030">Aminoacyl-tRNA synthetase</keyword>
<proteinExistence type="inferred from homology"/>
<keyword evidence="3 7" id="KW-0067">ATP-binding</keyword>
<evidence type="ECO:0000313" key="10">
    <source>
        <dbReference type="Proteomes" id="UP001579974"/>
    </source>
</evidence>
<comment type="similarity">
    <text evidence="7">Belongs to the class-I aminoacyl-tRNA synthetase family.</text>
</comment>
<evidence type="ECO:0000313" key="9">
    <source>
        <dbReference type="EMBL" id="MFB5191402.1"/>
    </source>
</evidence>
<dbReference type="PANTHER" id="PTHR45765:SF1">
    <property type="entry name" value="METHIONINE--TRNA LIGASE, CYTOPLASMIC"/>
    <property type="match status" value="1"/>
</dbReference>
<dbReference type="InterPro" id="IPR015413">
    <property type="entry name" value="Methionyl/Leucyl_tRNA_Synth"/>
</dbReference>
<dbReference type="Pfam" id="PF09334">
    <property type="entry name" value="tRNA-synt_1g"/>
    <property type="match status" value="1"/>
</dbReference>
<accession>A0ABV5AI98</accession>
<dbReference type="EMBL" id="JBDXSU010000011">
    <property type="protein sequence ID" value="MFB5191402.1"/>
    <property type="molecule type" value="Genomic_DNA"/>
</dbReference>
<comment type="caution">
    <text evidence="9">The sequence shown here is derived from an EMBL/GenBank/DDBJ whole genome shotgun (WGS) entry which is preliminary data.</text>
</comment>
<dbReference type="Gene3D" id="3.40.50.620">
    <property type="entry name" value="HUPs"/>
    <property type="match status" value="1"/>
</dbReference>
<evidence type="ECO:0000256" key="1">
    <source>
        <dbReference type="ARBA" id="ARBA00022598"/>
    </source>
</evidence>
<keyword evidence="1 7" id="KW-0436">Ligase</keyword>
<sequence length="254" mass="28757">MPKYLMTSALPYINGVKHLGNLAGSLLPADVYARFLRQEGEEVLFICGTDEHGTPAELSAQEAGMPVSEYCGQMHEVQADIYARFGLSFDHFGRSSSSSNHALTQAIYQRLEERGFIEVRDTRQMYSLSDKRYLPDRYVVGTCPKCGYEGARGDQCEQCTSVLEPVDLRNPRSALSGRGDLEVRSTKHLFLRLDALADEVRDWIDSHPEWSKLTTSIAYKWLDEGLQPRGITRDLSWGVRVPREGFENLSTRTW</sequence>
<organism evidence="9 10">
    <name type="scientific">Alicyclobacillus fastidiosus</name>
    <dbReference type="NCBI Taxonomy" id="392011"/>
    <lineage>
        <taxon>Bacteria</taxon>
        <taxon>Bacillati</taxon>
        <taxon>Bacillota</taxon>
        <taxon>Bacilli</taxon>
        <taxon>Bacillales</taxon>
        <taxon>Alicyclobacillaceae</taxon>
        <taxon>Alicyclobacillus</taxon>
    </lineage>
</organism>
<keyword evidence="4 7" id="KW-0648">Protein biosynthesis</keyword>
<keyword evidence="2 7" id="KW-0547">Nucleotide-binding</keyword>
<evidence type="ECO:0000256" key="5">
    <source>
        <dbReference type="ARBA" id="ARBA00023146"/>
    </source>
</evidence>
<evidence type="ECO:0000256" key="6">
    <source>
        <dbReference type="ARBA" id="ARBA00047364"/>
    </source>
</evidence>
<comment type="catalytic activity">
    <reaction evidence="6">
        <text>tRNA(Met) + L-methionine + ATP = L-methionyl-tRNA(Met) + AMP + diphosphate</text>
        <dbReference type="Rhea" id="RHEA:13481"/>
        <dbReference type="Rhea" id="RHEA-COMP:9667"/>
        <dbReference type="Rhea" id="RHEA-COMP:9698"/>
        <dbReference type="ChEBI" id="CHEBI:30616"/>
        <dbReference type="ChEBI" id="CHEBI:33019"/>
        <dbReference type="ChEBI" id="CHEBI:57844"/>
        <dbReference type="ChEBI" id="CHEBI:78442"/>
        <dbReference type="ChEBI" id="CHEBI:78530"/>
        <dbReference type="ChEBI" id="CHEBI:456215"/>
        <dbReference type="EC" id="6.1.1.10"/>
    </reaction>
</comment>
<evidence type="ECO:0000256" key="4">
    <source>
        <dbReference type="ARBA" id="ARBA00022917"/>
    </source>
</evidence>
<reference evidence="9 10" key="1">
    <citation type="journal article" date="2024" name="Int. J. Mol. Sci.">
        <title>Exploration of Alicyclobacillus spp. Genome in Search of Antibiotic Resistance.</title>
        <authorList>
            <person name="Bucka-Kolendo J."/>
            <person name="Kiousi D.E."/>
            <person name="Dekowska A."/>
            <person name="Mikolajczuk-Szczyrba A."/>
            <person name="Karadedos D.M."/>
            <person name="Michael P."/>
            <person name="Galanis A."/>
            <person name="Sokolowska B."/>
        </authorList>
    </citation>
    <scope>NUCLEOTIDE SEQUENCE [LARGE SCALE GENOMIC DNA]</scope>
    <source>
        <strain evidence="9 10">KKP 3000</strain>
    </source>
</reference>
<name>A0ABV5AI98_9BACL</name>
<dbReference type="InterPro" id="IPR033911">
    <property type="entry name" value="MetRS_core"/>
</dbReference>
<dbReference type="PANTHER" id="PTHR45765">
    <property type="entry name" value="METHIONINE--TRNA LIGASE"/>
    <property type="match status" value="1"/>
</dbReference>
<dbReference type="RefSeq" id="WP_275472950.1">
    <property type="nucleotide sequence ID" value="NZ_CP162940.1"/>
</dbReference>
<evidence type="ECO:0000259" key="8">
    <source>
        <dbReference type="Pfam" id="PF09334"/>
    </source>
</evidence>
<dbReference type="GO" id="GO:0016874">
    <property type="term" value="F:ligase activity"/>
    <property type="evidence" value="ECO:0007669"/>
    <property type="project" value="UniProtKB-KW"/>
</dbReference>
<dbReference type="InterPro" id="IPR014729">
    <property type="entry name" value="Rossmann-like_a/b/a_fold"/>
</dbReference>
<dbReference type="Proteomes" id="UP001579974">
    <property type="component" value="Unassembled WGS sequence"/>
</dbReference>
<evidence type="ECO:0000256" key="3">
    <source>
        <dbReference type="ARBA" id="ARBA00022840"/>
    </source>
</evidence>
<dbReference type="InterPro" id="IPR023458">
    <property type="entry name" value="Met-tRNA_ligase_1"/>
</dbReference>
<dbReference type="Gene3D" id="2.20.28.20">
    <property type="entry name" value="Methionyl-tRNA synthetase, Zn-domain"/>
    <property type="match status" value="1"/>
</dbReference>
<dbReference type="SUPFAM" id="SSF57770">
    <property type="entry name" value="Methionyl-tRNA synthetase (MetRS), Zn-domain"/>
    <property type="match status" value="1"/>
</dbReference>
<keyword evidence="10" id="KW-1185">Reference proteome</keyword>